<dbReference type="EMBL" id="JXXN02000337">
    <property type="protein sequence ID" value="THD27740.1"/>
    <property type="molecule type" value="Genomic_DNA"/>
</dbReference>
<keyword evidence="9" id="KW-0539">Nucleus</keyword>
<evidence type="ECO:0000256" key="8">
    <source>
        <dbReference type="ARBA" id="ARBA00023212"/>
    </source>
</evidence>
<protein>
    <recommendedName>
        <fullName evidence="10">Dynein light chain</fullName>
    </recommendedName>
</protein>
<keyword evidence="4 10" id="KW-0963">Cytoplasm</keyword>
<keyword evidence="5 10" id="KW-0493">Microtubule</keyword>
<dbReference type="SMART" id="SM01375">
    <property type="entry name" value="Dynein_light"/>
    <property type="match status" value="1"/>
</dbReference>
<organism evidence="11 12">
    <name type="scientific">Fasciola hepatica</name>
    <name type="common">Liver fluke</name>
    <dbReference type="NCBI Taxonomy" id="6192"/>
    <lineage>
        <taxon>Eukaryota</taxon>
        <taxon>Metazoa</taxon>
        <taxon>Spiralia</taxon>
        <taxon>Lophotrochozoa</taxon>
        <taxon>Platyhelminthes</taxon>
        <taxon>Trematoda</taxon>
        <taxon>Digenea</taxon>
        <taxon>Plagiorchiida</taxon>
        <taxon>Echinostomata</taxon>
        <taxon>Echinostomatoidea</taxon>
        <taxon>Fasciolidae</taxon>
        <taxon>Fasciola</taxon>
    </lineage>
</organism>
<evidence type="ECO:0000256" key="1">
    <source>
        <dbReference type="ARBA" id="ARBA00004123"/>
    </source>
</evidence>
<dbReference type="Proteomes" id="UP000230066">
    <property type="component" value="Unassembled WGS sequence"/>
</dbReference>
<evidence type="ECO:0000256" key="5">
    <source>
        <dbReference type="ARBA" id="ARBA00022701"/>
    </source>
</evidence>
<reference evidence="11" key="1">
    <citation type="submission" date="2019-03" db="EMBL/GenBank/DDBJ databases">
        <title>Improved annotation for the trematode Fasciola hepatica.</title>
        <authorList>
            <person name="Choi Y.-J."/>
            <person name="Martin J."/>
            <person name="Mitreva M."/>
        </authorList>
    </citation>
    <scope>NUCLEOTIDE SEQUENCE [LARGE SCALE GENOMIC DNA]</scope>
</reference>
<dbReference type="GO" id="GO:0045505">
    <property type="term" value="F:dynein intermediate chain binding"/>
    <property type="evidence" value="ECO:0007669"/>
    <property type="project" value="TreeGrafter"/>
</dbReference>
<evidence type="ECO:0000256" key="7">
    <source>
        <dbReference type="ARBA" id="ARBA00022927"/>
    </source>
</evidence>
<dbReference type="PANTHER" id="PTHR11886:SF35">
    <property type="entry name" value="DYNEIN LIGHT CHAIN"/>
    <property type="match status" value="1"/>
</dbReference>
<dbReference type="GO" id="GO:0005868">
    <property type="term" value="C:cytoplasmic dynein complex"/>
    <property type="evidence" value="ECO:0007669"/>
    <property type="project" value="TreeGrafter"/>
</dbReference>
<keyword evidence="7" id="KW-0653">Protein transport</keyword>
<evidence type="ECO:0000256" key="3">
    <source>
        <dbReference type="ARBA" id="ARBA00022448"/>
    </source>
</evidence>
<keyword evidence="10" id="KW-0505">Motor protein</keyword>
<dbReference type="GO" id="GO:0005634">
    <property type="term" value="C:nucleus"/>
    <property type="evidence" value="ECO:0007669"/>
    <property type="project" value="UniProtKB-SubCell"/>
</dbReference>
<name>A0A2H1CRZ9_FASHE</name>
<gene>
    <name evidence="11" type="ORF">D915_001373</name>
</gene>
<dbReference type="GO" id="GO:0005874">
    <property type="term" value="C:microtubule"/>
    <property type="evidence" value="ECO:0007669"/>
    <property type="project" value="UniProtKB-KW"/>
</dbReference>
<evidence type="ECO:0000256" key="6">
    <source>
        <dbReference type="ARBA" id="ARBA00022816"/>
    </source>
</evidence>
<dbReference type="GO" id="GO:0007017">
    <property type="term" value="P:microtubule-based process"/>
    <property type="evidence" value="ECO:0007669"/>
    <property type="project" value="InterPro"/>
</dbReference>
<evidence type="ECO:0000256" key="4">
    <source>
        <dbReference type="ARBA" id="ARBA00022490"/>
    </source>
</evidence>
<keyword evidence="12" id="KW-1185">Reference proteome</keyword>
<comment type="subcellular location">
    <subcellularLocation>
        <location evidence="2 10">Cytoplasm</location>
        <location evidence="2 10">Cytoskeleton</location>
    </subcellularLocation>
    <subcellularLocation>
        <location evidence="1">Nucleus</location>
    </subcellularLocation>
</comment>
<dbReference type="GO" id="GO:0051028">
    <property type="term" value="P:mRNA transport"/>
    <property type="evidence" value="ECO:0007669"/>
    <property type="project" value="UniProtKB-KW"/>
</dbReference>
<comment type="similarity">
    <text evidence="10">Belongs to the dynein light chain family.</text>
</comment>
<dbReference type="Gene3D" id="3.30.740.10">
    <property type="entry name" value="Protein Inhibitor Of Neuronal Nitric Oxide Synthase"/>
    <property type="match status" value="1"/>
</dbReference>
<evidence type="ECO:0000256" key="2">
    <source>
        <dbReference type="ARBA" id="ARBA00004245"/>
    </source>
</evidence>
<evidence type="ECO:0000313" key="12">
    <source>
        <dbReference type="Proteomes" id="UP000230066"/>
    </source>
</evidence>
<dbReference type="InterPro" id="IPR037177">
    <property type="entry name" value="DLC_sf"/>
</dbReference>
<keyword evidence="3" id="KW-0813">Transport</keyword>
<proteinExistence type="inferred from homology"/>
<dbReference type="GO" id="GO:0015031">
    <property type="term" value="P:protein transport"/>
    <property type="evidence" value="ECO:0007669"/>
    <property type="project" value="UniProtKB-KW"/>
</dbReference>
<evidence type="ECO:0000313" key="11">
    <source>
        <dbReference type="EMBL" id="THD27740.1"/>
    </source>
</evidence>
<dbReference type="Pfam" id="PF01221">
    <property type="entry name" value="Dynein_light"/>
    <property type="match status" value="1"/>
</dbReference>
<keyword evidence="10" id="KW-0243">Dynein</keyword>
<accession>A0A2H1CRZ9</accession>
<keyword evidence="8 10" id="KW-0206">Cytoskeleton</keyword>
<dbReference type="AlphaFoldDB" id="A0A2H1CRZ9"/>
<dbReference type="PANTHER" id="PTHR11886">
    <property type="entry name" value="DYNEIN LIGHT CHAIN"/>
    <property type="match status" value="1"/>
</dbReference>
<comment type="caution">
    <text evidence="11">The sequence shown here is derived from an EMBL/GenBank/DDBJ whole genome shotgun (WGS) entry which is preliminary data.</text>
</comment>
<keyword evidence="6" id="KW-0509">mRNA transport</keyword>
<evidence type="ECO:0000256" key="9">
    <source>
        <dbReference type="ARBA" id="ARBA00023242"/>
    </source>
</evidence>
<dbReference type="FunFam" id="3.30.740.10:FF:000005">
    <property type="entry name" value="Dynein light chain"/>
    <property type="match status" value="1"/>
</dbReference>
<dbReference type="InterPro" id="IPR001372">
    <property type="entry name" value="Dynein_light_chain_typ-1/2"/>
</dbReference>
<dbReference type="SUPFAM" id="SSF54648">
    <property type="entry name" value="DLC"/>
    <property type="match status" value="1"/>
</dbReference>
<sequence>MTNYMVAKEVKTEMNEAMLEHAVETTRKAFDKYTQDSEVAQFIKKEFDSQYNPTWHCVVGKTYGSYISYELGNFLDFVYGEKAILLYKAG</sequence>
<evidence type="ECO:0000256" key="10">
    <source>
        <dbReference type="RuleBase" id="RU365010"/>
    </source>
</evidence>